<evidence type="ECO:0000313" key="3">
    <source>
        <dbReference type="EMBL" id="PRQ00609.1"/>
    </source>
</evidence>
<organism evidence="3 4">
    <name type="scientific">Enhygromyxa salina</name>
    <dbReference type="NCBI Taxonomy" id="215803"/>
    <lineage>
        <taxon>Bacteria</taxon>
        <taxon>Pseudomonadati</taxon>
        <taxon>Myxococcota</taxon>
        <taxon>Polyangia</taxon>
        <taxon>Nannocystales</taxon>
        <taxon>Nannocystaceae</taxon>
        <taxon>Enhygromyxa</taxon>
    </lineage>
</organism>
<dbReference type="Gene3D" id="3.80.10.10">
    <property type="entry name" value="Ribonuclease Inhibitor"/>
    <property type="match status" value="1"/>
</dbReference>
<protein>
    <submittedName>
        <fullName evidence="3">Internalin-A</fullName>
    </submittedName>
</protein>
<dbReference type="EMBL" id="PVNK01000137">
    <property type="protein sequence ID" value="PRQ00609.1"/>
    <property type="molecule type" value="Genomic_DNA"/>
</dbReference>
<keyword evidence="1" id="KW-0433">Leucine-rich repeat</keyword>
<evidence type="ECO:0000256" key="1">
    <source>
        <dbReference type="ARBA" id="ARBA00022614"/>
    </source>
</evidence>
<dbReference type="InterPro" id="IPR050836">
    <property type="entry name" value="SDS22/Internalin_LRR"/>
</dbReference>
<dbReference type="InterPro" id="IPR032675">
    <property type="entry name" value="LRR_dom_sf"/>
</dbReference>
<dbReference type="InterPro" id="IPR001611">
    <property type="entry name" value="Leu-rich_rpt"/>
</dbReference>
<dbReference type="RefSeq" id="WP_181197745.1">
    <property type="nucleotide sequence ID" value="NZ_PVNK01000137.1"/>
</dbReference>
<accession>A0A2S9Y670</accession>
<dbReference type="PROSITE" id="PS51450">
    <property type="entry name" value="LRR"/>
    <property type="match status" value="1"/>
</dbReference>
<dbReference type="PANTHER" id="PTHR46652:SF3">
    <property type="entry name" value="LEUCINE-RICH REPEAT-CONTAINING PROTEIN 9"/>
    <property type="match status" value="1"/>
</dbReference>
<sequence length="573" mass="62314">MPDALLRALELGGWPSVPDDDHAELRALIERARSGQLSEPSGASISLASASISGSLRPRQAERSSSAMAAAAVLEPAHDAEQLSPEQARAWVFADALQARGDGRGELLALELAAEHTDDPAHARLLQREHRACWRSFAAPLRASRSLRLRWVGGFLLGAHPQDQHELHRLLASPAAAELERVRVDFCTQEELERLVGAARAHARPLAVIELPNSRLSGLGPLTTLDSLRLLRVGDRFNPAVLARLRGLRGLALLGADQAGAEALAAAPALELLDLTRVDLGRLDGLAARLPSLRRLSLERVDLDRGLGCLAGAEQLETLRLPESPLRELGPLPELPRLRELLVTPGNLRLVRELGALTKLERLALSGNNVGELDTLTKLEACEHLALRGARTTALSRLRHLPRLRSLSIVGGDMRRSSGLERLIELEQLSLAKLANLDLGALANFERLDTLVLAPGGRRPKQLETLATLPKLRRLSAPLELIASAPRPARVLANIEVLELGDAGVPPPSLLRQLPKLRRLLLPGRDPLELERVAKQHPELAVFGETAPRDLLERRDPFDWRNVGWAPHAGCSL</sequence>
<name>A0A2S9Y670_9BACT</name>
<dbReference type="PANTHER" id="PTHR46652">
    <property type="entry name" value="LEUCINE-RICH REPEAT AND IQ DOMAIN-CONTAINING PROTEIN 1-RELATED"/>
    <property type="match status" value="1"/>
</dbReference>
<dbReference type="SUPFAM" id="SSF52058">
    <property type="entry name" value="L domain-like"/>
    <property type="match status" value="1"/>
</dbReference>
<keyword evidence="2" id="KW-0677">Repeat</keyword>
<proteinExistence type="predicted"/>
<dbReference type="AlphaFoldDB" id="A0A2S9Y670"/>
<comment type="caution">
    <text evidence="3">The sequence shown here is derived from an EMBL/GenBank/DDBJ whole genome shotgun (WGS) entry which is preliminary data.</text>
</comment>
<evidence type="ECO:0000313" key="4">
    <source>
        <dbReference type="Proteomes" id="UP000237968"/>
    </source>
</evidence>
<dbReference type="Proteomes" id="UP000237968">
    <property type="component" value="Unassembled WGS sequence"/>
</dbReference>
<keyword evidence="4" id="KW-1185">Reference proteome</keyword>
<evidence type="ECO:0000256" key="2">
    <source>
        <dbReference type="ARBA" id="ARBA00022737"/>
    </source>
</evidence>
<reference evidence="3 4" key="1">
    <citation type="submission" date="2018-03" db="EMBL/GenBank/DDBJ databases">
        <title>Draft Genome Sequences of the Obligatory Marine Myxobacteria Enhygromyxa salina SWB005.</title>
        <authorList>
            <person name="Poehlein A."/>
            <person name="Moghaddam J.A."/>
            <person name="Harms H."/>
            <person name="Alanjari M."/>
            <person name="Koenig G.M."/>
            <person name="Daniel R."/>
            <person name="Schaeberle T.F."/>
        </authorList>
    </citation>
    <scope>NUCLEOTIDE SEQUENCE [LARGE SCALE GENOMIC DNA]</scope>
    <source>
        <strain evidence="3 4">SWB005</strain>
    </source>
</reference>
<gene>
    <name evidence="3" type="primary">inlA_3</name>
    <name evidence="3" type="ORF">ENSA5_27900</name>
</gene>